<dbReference type="Gene3D" id="1.10.220.10">
    <property type="entry name" value="Annexin"/>
    <property type="match status" value="3"/>
</dbReference>
<dbReference type="GO" id="GO:0005886">
    <property type="term" value="C:plasma membrane"/>
    <property type="evidence" value="ECO:0000318"/>
    <property type="project" value="GO_Central"/>
</dbReference>
<dbReference type="Proteomes" id="UP000813463">
    <property type="component" value="Chromosome 1"/>
</dbReference>
<dbReference type="InterPro" id="IPR001464">
    <property type="entry name" value="Annexin"/>
</dbReference>
<sequence>MANVFHELQAITKAFSGLGVDEKAIISIAGKWKHDHKHSFRKASPNHFLADKERDFEKWNEQQVELIKHEALRFKSALVLWTMHPWERDARFLKEALTKGPEGYNLLIEIACSRSSEELLGARKAYHSLFHSSVEEDVASNVNGHKRKLLLALVSAYRYEGSRVHDKNAKYDAQALHRAINNNSSDEDEELVGILCTRSKLHIWAVSEHYKQLFGKVLSEEFHGNLNLKAALECLFIPEVYFSKVLDAAMREGATDFIQEGLTRVIVSQADGKMDEIKAAYHKLFGAHLSQKIEETCLGNFKDFLLTLVARGD</sequence>
<name>A0A9R0HUT6_SPIOL</name>
<dbReference type="GO" id="GO:0009408">
    <property type="term" value="P:response to heat"/>
    <property type="evidence" value="ECO:0000318"/>
    <property type="project" value="GO_Central"/>
</dbReference>
<reference evidence="3" key="1">
    <citation type="journal article" date="2021" name="Nat. Commun.">
        <title>Genomic analyses provide insights into spinach domestication and the genetic basis of agronomic traits.</title>
        <authorList>
            <person name="Cai X."/>
            <person name="Sun X."/>
            <person name="Xu C."/>
            <person name="Sun H."/>
            <person name="Wang X."/>
            <person name="Ge C."/>
            <person name="Zhang Z."/>
            <person name="Wang Q."/>
            <person name="Fei Z."/>
            <person name="Jiao C."/>
            <person name="Wang Q."/>
        </authorList>
    </citation>
    <scope>NUCLEOTIDE SEQUENCE [LARGE SCALE GENOMIC DNA]</scope>
    <source>
        <strain evidence="3">cv. Varoflay</strain>
    </source>
</reference>
<evidence type="ECO:0000313" key="3">
    <source>
        <dbReference type="Proteomes" id="UP000813463"/>
    </source>
</evidence>
<gene>
    <name evidence="4" type="primary">LOC110777063</name>
</gene>
<dbReference type="GO" id="GO:0009651">
    <property type="term" value="P:response to salt stress"/>
    <property type="evidence" value="ECO:0000318"/>
    <property type="project" value="GO_Central"/>
</dbReference>
<dbReference type="InterPro" id="IPR018502">
    <property type="entry name" value="Annexin_repeat"/>
</dbReference>
<dbReference type="Pfam" id="PF00191">
    <property type="entry name" value="Annexin"/>
    <property type="match status" value="3"/>
</dbReference>
<dbReference type="PROSITE" id="PS51897">
    <property type="entry name" value="ANNEXIN_2"/>
    <property type="match status" value="2"/>
</dbReference>
<evidence type="ECO:0000256" key="2">
    <source>
        <dbReference type="ARBA" id="ARBA00023216"/>
    </source>
</evidence>
<keyword evidence="2" id="KW-0041">Annexin</keyword>
<dbReference type="PANTHER" id="PTHR10502:SF196">
    <property type="entry name" value="ANNEXIN D4"/>
    <property type="match status" value="1"/>
</dbReference>
<dbReference type="GO" id="GO:0009414">
    <property type="term" value="P:response to water deprivation"/>
    <property type="evidence" value="ECO:0000318"/>
    <property type="project" value="GO_Central"/>
</dbReference>
<dbReference type="GO" id="GO:0001786">
    <property type="term" value="F:phosphatidylserine binding"/>
    <property type="evidence" value="ECO:0000318"/>
    <property type="project" value="GO_Central"/>
</dbReference>
<dbReference type="KEGG" id="soe:110777063"/>
<dbReference type="PRINTS" id="PR00196">
    <property type="entry name" value="ANNEXIN"/>
</dbReference>
<dbReference type="InterPro" id="IPR037104">
    <property type="entry name" value="Annexin_sf"/>
</dbReference>
<dbReference type="SUPFAM" id="SSF47874">
    <property type="entry name" value="Annexin"/>
    <property type="match status" value="1"/>
</dbReference>
<evidence type="ECO:0000256" key="1">
    <source>
        <dbReference type="ARBA" id="ARBA00022737"/>
    </source>
</evidence>
<reference evidence="4" key="2">
    <citation type="submission" date="2025-08" db="UniProtKB">
        <authorList>
            <consortium name="RefSeq"/>
        </authorList>
    </citation>
    <scope>IDENTIFICATION</scope>
    <source>
        <tissue evidence="4">Leaf</tissue>
    </source>
</reference>
<dbReference type="AlphaFoldDB" id="A0A9R0HUT6"/>
<dbReference type="GO" id="GO:0009409">
    <property type="term" value="P:response to cold"/>
    <property type="evidence" value="ECO:0000318"/>
    <property type="project" value="GO_Central"/>
</dbReference>
<dbReference type="RefSeq" id="XP_021837362.2">
    <property type="nucleotide sequence ID" value="XM_021981670.2"/>
</dbReference>
<keyword evidence="3" id="KW-1185">Reference proteome</keyword>
<accession>A0A9R0HUT6</accession>
<keyword evidence="1" id="KW-0677">Repeat</keyword>
<proteinExistence type="predicted"/>
<evidence type="ECO:0000313" key="4">
    <source>
        <dbReference type="RefSeq" id="XP_021837362.2"/>
    </source>
</evidence>
<dbReference type="GO" id="GO:0005737">
    <property type="term" value="C:cytoplasm"/>
    <property type="evidence" value="ECO:0000318"/>
    <property type="project" value="GO_Central"/>
</dbReference>
<dbReference type="GO" id="GO:0005544">
    <property type="term" value="F:calcium-dependent phospholipid binding"/>
    <property type="evidence" value="ECO:0000318"/>
    <property type="project" value="GO_Central"/>
</dbReference>
<dbReference type="GO" id="GO:0005509">
    <property type="term" value="F:calcium ion binding"/>
    <property type="evidence" value="ECO:0007669"/>
    <property type="project" value="InterPro"/>
</dbReference>
<organism evidence="3 4">
    <name type="scientific">Spinacia oleracea</name>
    <name type="common">Spinach</name>
    <dbReference type="NCBI Taxonomy" id="3562"/>
    <lineage>
        <taxon>Eukaryota</taxon>
        <taxon>Viridiplantae</taxon>
        <taxon>Streptophyta</taxon>
        <taxon>Embryophyta</taxon>
        <taxon>Tracheophyta</taxon>
        <taxon>Spermatophyta</taxon>
        <taxon>Magnoliopsida</taxon>
        <taxon>eudicotyledons</taxon>
        <taxon>Gunneridae</taxon>
        <taxon>Pentapetalae</taxon>
        <taxon>Caryophyllales</taxon>
        <taxon>Chenopodiaceae</taxon>
        <taxon>Chenopodioideae</taxon>
        <taxon>Anserineae</taxon>
        <taxon>Spinacia</taxon>
    </lineage>
</organism>
<dbReference type="PANTHER" id="PTHR10502">
    <property type="entry name" value="ANNEXIN"/>
    <property type="match status" value="1"/>
</dbReference>
<protein>
    <submittedName>
        <fullName evidence="4">Annexin D4-like</fullName>
    </submittedName>
</protein>
<dbReference type="GeneID" id="110777063"/>
<dbReference type="SMART" id="SM00335">
    <property type="entry name" value="ANX"/>
    <property type="match status" value="2"/>
</dbReference>